<protein>
    <submittedName>
        <fullName evidence="4">Family 10 glycosylhydrolase</fullName>
    </submittedName>
</protein>
<evidence type="ECO:0000256" key="2">
    <source>
        <dbReference type="SAM" id="MobiDB-lite"/>
    </source>
</evidence>
<dbReference type="EMBL" id="JAKZGP010000006">
    <property type="protein sequence ID" value="MCH7408595.1"/>
    <property type="molecule type" value="Genomic_DNA"/>
</dbReference>
<evidence type="ECO:0000313" key="5">
    <source>
        <dbReference type="Proteomes" id="UP001165489"/>
    </source>
</evidence>
<dbReference type="Proteomes" id="UP001165489">
    <property type="component" value="Unassembled WGS sequence"/>
</dbReference>
<dbReference type="SUPFAM" id="SSF51445">
    <property type="entry name" value="(Trans)glycosidases"/>
    <property type="match status" value="1"/>
</dbReference>
<feature type="region of interest" description="Disordered" evidence="2">
    <location>
        <begin position="1"/>
        <end position="29"/>
    </location>
</feature>
<dbReference type="RefSeq" id="WP_241346876.1">
    <property type="nucleotide sequence ID" value="NZ_JAKZGP010000006.1"/>
</dbReference>
<reference evidence="4" key="1">
    <citation type="submission" date="2022-03" db="EMBL/GenBank/DDBJ databases">
        <title>De novo assembled genomes of Belliella spp. (Cyclobacteriaceae) strains.</title>
        <authorList>
            <person name="Szabo A."/>
            <person name="Korponai K."/>
            <person name="Felfoldi T."/>
        </authorList>
    </citation>
    <scope>NUCLEOTIDE SEQUENCE</scope>
    <source>
        <strain evidence="4">DSM 111904</strain>
    </source>
</reference>
<gene>
    <name evidence="4" type="ORF">MM239_04255</name>
</gene>
<sequence>MQSCKSSKTPTPTTQPPKTVGAPNTNPQISLPEKVVNSRFYDTYEINLKPRDREFRGVWIATVANIDWPKAGTDSWEKQKMDFIAMLDYYESMNFNAVIVQVRTAGDAFYPSRYAPWSKYLTGQQGKKPSTTEDPLSWIIVQAHQRGMEFHAWMNPYRATFDLKTDQLSADHDFKKHPEWMIKYGPKYYYNPGLPEVRRHLVNVIKEVVQNYDIDAIHFDDYFYPYRIDKEVFNDTESYKKYAQPNQRIDDWRRDNVNALIKEVYTTIKGEKPWVQFGVSPFGVWRNKSSDPNGSNTRAGVTNYDELFADPLTWIRNGWLDYLIPQLYWSMDYNLASHRELVNWWANHAGKTKIYVGNGPYKIRDNADVAWNNPQEILDQVDYAKKVRGISGNAFYSATSLYVKNKDVAQLLKAKAYPSKVITPATLLQPNSVLAKPSLGELIKFQEGYQFFFEKGIDPSFVYVNLYAANGLDQLINQPALHQVKKIQLSERNGNVIPVAGQDLLYKFVVLTFVDRYGNESKGQVFEIKSLP</sequence>
<accession>A0ABS9UXZ6</accession>
<evidence type="ECO:0000259" key="3">
    <source>
        <dbReference type="Pfam" id="PF02638"/>
    </source>
</evidence>
<dbReference type="Pfam" id="PF02638">
    <property type="entry name" value="GHL10"/>
    <property type="match status" value="1"/>
</dbReference>
<dbReference type="PANTHER" id="PTHR43405">
    <property type="entry name" value="GLYCOSYL HYDROLASE DIGH"/>
    <property type="match status" value="1"/>
</dbReference>
<feature type="domain" description="Glycosyl hydrolase-like 10" evidence="3">
    <location>
        <begin position="54"/>
        <end position="369"/>
    </location>
</feature>
<name>A0ABS9UXZ6_9BACT</name>
<dbReference type="InterPro" id="IPR017853">
    <property type="entry name" value="GH"/>
</dbReference>
<comment type="caution">
    <text evidence="4">The sequence shown here is derived from an EMBL/GenBank/DDBJ whole genome shotgun (WGS) entry which is preliminary data.</text>
</comment>
<evidence type="ECO:0000256" key="1">
    <source>
        <dbReference type="ARBA" id="ARBA00022729"/>
    </source>
</evidence>
<dbReference type="InterPro" id="IPR052177">
    <property type="entry name" value="Divisome_Glycosyl_Hydrolase"/>
</dbReference>
<feature type="compositionally biased region" description="Low complexity" evidence="2">
    <location>
        <begin position="1"/>
        <end position="19"/>
    </location>
</feature>
<evidence type="ECO:0000313" key="4">
    <source>
        <dbReference type="EMBL" id="MCH7408595.1"/>
    </source>
</evidence>
<organism evidence="4 5">
    <name type="scientific">Belliella filtrata</name>
    <dbReference type="NCBI Taxonomy" id="2923435"/>
    <lineage>
        <taxon>Bacteria</taxon>
        <taxon>Pseudomonadati</taxon>
        <taxon>Bacteroidota</taxon>
        <taxon>Cytophagia</taxon>
        <taxon>Cytophagales</taxon>
        <taxon>Cyclobacteriaceae</taxon>
        <taxon>Belliella</taxon>
    </lineage>
</organism>
<keyword evidence="1" id="KW-0732">Signal</keyword>
<dbReference type="InterPro" id="IPR003790">
    <property type="entry name" value="GHL10"/>
</dbReference>
<dbReference type="Gene3D" id="3.20.20.80">
    <property type="entry name" value="Glycosidases"/>
    <property type="match status" value="1"/>
</dbReference>
<proteinExistence type="predicted"/>
<dbReference type="PANTHER" id="PTHR43405:SF1">
    <property type="entry name" value="GLYCOSYL HYDROLASE DIGH"/>
    <property type="match status" value="1"/>
</dbReference>
<keyword evidence="5" id="KW-1185">Reference proteome</keyword>